<feature type="transmembrane region" description="Helical" evidence="1">
    <location>
        <begin position="63"/>
        <end position="93"/>
    </location>
</feature>
<dbReference type="AlphaFoldDB" id="A0A1I0ISK3"/>
<reference evidence="3" key="1">
    <citation type="submission" date="2016-10" db="EMBL/GenBank/DDBJ databases">
        <authorList>
            <person name="Varghese N."/>
            <person name="Submissions S."/>
        </authorList>
    </citation>
    <scope>NUCLEOTIDE SEQUENCE [LARGE SCALE GENOMIC DNA]</scope>
    <source>
        <strain evidence="3">CGMCC 1.3566</strain>
    </source>
</reference>
<dbReference type="OrthoDB" id="2884954at2"/>
<name>A0A1I0ISK3_9BACI</name>
<sequence>MEFFLSLKNSFLLPKKSALFRLNRISMRNTIVYISIILFLLFVPDVIQMIIQFEHTNIPRSMYILQLCVIYPFLIIFLAVTGISLLAGISYILKGILRRKLAYQQLWKMTAFALTTPLILHVLFKHTIHFPLITNGLPLLVLYSIMYRMIITYPKKRWN</sequence>
<feature type="transmembrane region" description="Helical" evidence="1">
    <location>
        <begin position="31"/>
        <end position="51"/>
    </location>
</feature>
<gene>
    <name evidence="2" type="ORF">SAMN05421676_11382</name>
</gene>
<evidence type="ECO:0008006" key="4">
    <source>
        <dbReference type="Google" id="ProtNLM"/>
    </source>
</evidence>
<keyword evidence="1" id="KW-1133">Transmembrane helix</keyword>
<dbReference type="Pfam" id="PF06691">
    <property type="entry name" value="DUF1189"/>
    <property type="match status" value="1"/>
</dbReference>
<proteinExistence type="predicted"/>
<evidence type="ECO:0000313" key="3">
    <source>
        <dbReference type="Proteomes" id="UP000199095"/>
    </source>
</evidence>
<keyword evidence="3" id="KW-1185">Reference proteome</keyword>
<protein>
    <recommendedName>
        <fullName evidence="4">DUF1189 domain-containing protein</fullName>
    </recommendedName>
</protein>
<dbReference type="Proteomes" id="UP000199095">
    <property type="component" value="Unassembled WGS sequence"/>
</dbReference>
<evidence type="ECO:0000313" key="2">
    <source>
        <dbReference type="EMBL" id="SET99500.1"/>
    </source>
</evidence>
<feature type="transmembrane region" description="Helical" evidence="1">
    <location>
        <begin position="130"/>
        <end position="150"/>
    </location>
</feature>
<dbReference type="RefSeq" id="WP_093137209.1">
    <property type="nucleotide sequence ID" value="NZ_FOHJ01000013.1"/>
</dbReference>
<keyword evidence="1" id="KW-0472">Membrane</keyword>
<feature type="transmembrane region" description="Helical" evidence="1">
    <location>
        <begin position="105"/>
        <end position="124"/>
    </location>
</feature>
<evidence type="ECO:0000256" key="1">
    <source>
        <dbReference type="SAM" id="Phobius"/>
    </source>
</evidence>
<accession>A0A1I0ISK3</accession>
<dbReference type="InterPro" id="IPR009574">
    <property type="entry name" value="DUF1189"/>
</dbReference>
<keyword evidence="1" id="KW-0812">Transmembrane</keyword>
<organism evidence="2 3">
    <name type="scientific">Salinibacillus kushneri</name>
    <dbReference type="NCBI Taxonomy" id="237682"/>
    <lineage>
        <taxon>Bacteria</taxon>
        <taxon>Bacillati</taxon>
        <taxon>Bacillota</taxon>
        <taxon>Bacilli</taxon>
        <taxon>Bacillales</taxon>
        <taxon>Bacillaceae</taxon>
        <taxon>Salinibacillus</taxon>
    </lineage>
</organism>
<dbReference type="EMBL" id="FOHJ01000013">
    <property type="protein sequence ID" value="SET99500.1"/>
    <property type="molecule type" value="Genomic_DNA"/>
</dbReference>